<dbReference type="GO" id="GO:0046872">
    <property type="term" value="F:metal ion binding"/>
    <property type="evidence" value="ECO:0007669"/>
    <property type="project" value="UniProtKB-KW"/>
</dbReference>
<evidence type="ECO:0000256" key="1">
    <source>
        <dbReference type="ARBA" id="ARBA00022723"/>
    </source>
</evidence>
<dbReference type="SUPFAM" id="SSF51556">
    <property type="entry name" value="Metallo-dependent hydrolases"/>
    <property type="match status" value="1"/>
</dbReference>
<keyword evidence="6" id="KW-1185">Reference proteome</keyword>
<dbReference type="HAMAP" id="MF_00219">
    <property type="entry name" value="PyrC_classII"/>
    <property type="match status" value="1"/>
</dbReference>
<keyword evidence="1" id="KW-0479">Metal-binding</keyword>
<name>A0A5N5QWH1_9AGAM</name>
<keyword evidence="3" id="KW-0862">Zinc</keyword>
<gene>
    <name evidence="5" type="ORF">CTheo_968</name>
</gene>
<dbReference type="GO" id="GO:0044205">
    <property type="term" value="P:'de novo' UMP biosynthetic process"/>
    <property type="evidence" value="ECO:0007669"/>
    <property type="project" value="UniProtKB-UniPathway"/>
</dbReference>
<keyword evidence="2" id="KW-0378">Hydrolase</keyword>
<evidence type="ECO:0000256" key="2">
    <source>
        <dbReference type="ARBA" id="ARBA00022801"/>
    </source>
</evidence>
<dbReference type="Gene3D" id="3.20.20.140">
    <property type="entry name" value="Metal-dependent hydrolases"/>
    <property type="match status" value="1"/>
</dbReference>
<reference evidence="5 6" key="1">
    <citation type="journal article" date="2019" name="Fungal Biol. Biotechnol.">
        <title>Draft genome sequence of fastidious pathogen Ceratobasidium theobromae, which causes vascular-streak dieback in Theobroma cacao.</title>
        <authorList>
            <person name="Ali S.S."/>
            <person name="Asman A."/>
            <person name="Shao J."/>
            <person name="Firmansyah A.P."/>
            <person name="Susilo A.W."/>
            <person name="Rosmana A."/>
            <person name="McMahon P."/>
            <person name="Junaid M."/>
            <person name="Guest D."/>
            <person name="Kheng T.Y."/>
            <person name="Meinhardt L.W."/>
            <person name="Bailey B.A."/>
        </authorList>
    </citation>
    <scope>NUCLEOTIDE SEQUENCE [LARGE SCALE GENOMIC DNA]</scope>
    <source>
        <strain evidence="5 6">CT2</strain>
    </source>
</reference>
<dbReference type="FunFam" id="3.20.20.140:FF:000071">
    <property type="entry name" value="Dihydroorotase, homodimeric type, variant"/>
    <property type="match status" value="1"/>
</dbReference>
<dbReference type="EMBL" id="SSOP01000008">
    <property type="protein sequence ID" value="KAB5595507.1"/>
    <property type="molecule type" value="Genomic_DNA"/>
</dbReference>
<dbReference type="InterPro" id="IPR032466">
    <property type="entry name" value="Metal_Hydrolase"/>
</dbReference>
<keyword evidence="4" id="KW-0665">Pyrimidine biosynthesis</keyword>
<dbReference type="UniPathway" id="UPA00070">
    <property type="reaction ID" value="UER00117"/>
</dbReference>
<dbReference type="PROSITE" id="PS00482">
    <property type="entry name" value="DIHYDROOROTASE_1"/>
    <property type="match status" value="1"/>
</dbReference>
<protein>
    <submittedName>
        <fullName evidence="5">Dihydroorotase</fullName>
    </submittedName>
</protein>
<dbReference type="GO" id="GO:0005737">
    <property type="term" value="C:cytoplasm"/>
    <property type="evidence" value="ECO:0007669"/>
    <property type="project" value="TreeGrafter"/>
</dbReference>
<dbReference type="InterPro" id="IPR004721">
    <property type="entry name" value="DHOdimr"/>
</dbReference>
<dbReference type="NCBIfam" id="TIGR00856">
    <property type="entry name" value="pyrC_dimer"/>
    <property type="match status" value="1"/>
</dbReference>
<evidence type="ECO:0000313" key="5">
    <source>
        <dbReference type="EMBL" id="KAB5595507.1"/>
    </source>
</evidence>
<dbReference type="AlphaFoldDB" id="A0A5N5QWH1"/>
<dbReference type="InterPro" id="IPR002195">
    <property type="entry name" value="Dihydroorotase_CS"/>
</dbReference>
<dbReference type="PANTHER" id="PTHR43137">
    <property type="entry name" value="DIHYDROOROTASE"/>
    <property type="match status" value="1"/>
</dbReference>
<dbReference type="PROSITE" id="PS00483">
    <property type="entry name" value="DIHYDROOROTASE_2"/>
    <property type="match status" value="1"/>
</dbReference>
<dbReference type="Proteomes" id="UP000383932">
    <property type="component" value="Unassembled WGS sequence"/>
</dbReference>
<dbReference type="PANTHER" id="PTHR43137:SF1">
    <property type="entry name" value="DIHYDROOROTASE"/>
    <property type="match status" value="1"/>
</dbReference>
<proteinExistence type="inferred from homology"/>
<organism evidence="5 6">
    <name type="scientific">Ceratobasidium theobromae</name>
    <dbReference type="NCBI Taxonomy" id="1582974"/>
    <lineage>
        <taxon>Eukaryota</taxon>
        <taxon>Fungi</taxon>
        <taxon>Dikarya</taxon>
        <taxon>Basidiomycota</taxon>
        <taxon>Agaricomycotina</taxon>
        <taxon>Agaricomycetes</taxon>
        <taxon>Cantharellales</taxon>
        <taxon>Ceratobasidiaceae</taxon>
        <taxon>Ceratobasidium</taxon>
    </lineage>
</organism>
<dbReference type="OrthoDB" id="1670005at2759"/>
<evidence type="ECO:0000256" key="3">
    <source>
        <dbReference type="ARBA" id="ARBA00022833"/>
    </source>
</evidence>
<dbReference type="PIRSF" id="PIRSF001237">
    <property type="entry name" value="DHOdimr"/>
    <property type="match status" value="1"/>
</dbReference>
<evidence type="ECO:0000313" key="6">
    <source>
        <dbReference type="Proteomes" id="UP000383932"/>
    </source>
</evidence>
<dbReference type="GO" id="GO:0004151">
    <property type="term" value="F:dihydroorotase activity"/>
    <property type="evidence" value="ECO:0007669"/>
    <property type="project" value="InterPro"/>
</dbReference>
<sequence length="380" mass="41915">MSQPEILEIPSPADFHVHLRQGTMSALVTPHVALGGFKLAYVMVRHCVHHASTVLQTQPNTKPPITTTEQALAYKKELEAIDPNIEFMMTLYLSPDLTPHEIRKAKAAGIAGVKSYPRGVTTNSDSGIESYEVYHPVFEAMQEVDMVLNLHGEIPSEVRTVGNRPTPACATYSWVKKNTCVLNAEPQFLPHLRKLHAAFPRLRIVLEHATTRAAIECVKELGDTVACTITAHHLALTVDDWAGQSWHFCKPVAKYPDDREALREIIKQGHPRFFLGSDSAPHPPASKSSASPDTPCAAGVYTSPILLPLVAHLLESFGALSQLNEFASTNGRRFYKKELVDPSSVVRLKRSPTMVKTQWSLGSDSVTSFWAGKELGWELA</sequence>
<accession>A0A5N5QWH1</accession>
<dbReference type="GO" id="GO:0006207">
    <property type="term" value="P:'de novo' pyrimidine nucleobase biosynthetic process"/>
    <property type="evidence" value="ECO:0007669"/>
    <property type="project" value="TreeGrafter"/>
</dbReference>
<evidence type="ECO:0000256" key="4">
    <source>
        <dbReference type="ARBA" id="ARBA00022975"/>
    </source>
</evidence>
<comment type="caution">
    <text evidence="5">The sequence shown here is derived from an EMBL/GenBank/DDBJ whole genome shotgun (WGS) entry which is preliminary data.</text>
</comment>